<accession>A0A504XCF9</accession>
<evidence type="ECO:0000256" key="1">
    <source>
        <dbReference type="ARBA" id="ARBA00001249"/>
    </source>
</evidence>
<feature type="region of interest" description="Disordered" evidence="20">
    <location>
        <begin position="196"/>
        <end position="220"/>
    </location>
</feature>
<dbReference type="Gene3D" id="2.30.34.10">
    <property type="entry name" value="Leishmanolysin domain 4"/>
    <property type="match status" value="1"/>
</dbReference>
<evidence type="ECO:0000313" key="23">
    <source>
        <dbReference type="Proteomes" id="UP000318447"/>
    </source>
</evidence>
<keyword evidence="12 18" id="KW-0482">Metalloprotease</keyword>
<keyword evidence="9 19" id="KW-0378">Hydrolase</keyword>
<comment type="cofactor">
    <cofactor evidence="18">
        <name>Zn(2+)</name>
        <dbReference type="ChEBI" id="CHEBI:29105"/>
    </cofactor>
    <text evidence="18">Binds 1 zinc ion per subunit.</text>
</comment>
<evidence type="ECO:0000256" key="5">
    <source>
        <dbReference type="ARBA" id="ARBA00009781"/>
    </source>
</evidence>
<dbReference type="GO" id="GO:0007155">
    <property type="term" value="P:cell adhesion"/>
    <property type="evidence" value="ECO:0007669"/>
    <property type="project" value="UniProtKB-KW"/>
</dbReference>
<keyword evidence="19" id="KW-0547">Nucleotide-binding</keyword>
<dbReference type="Pfam" id="PF01457">
    <property type="entry name" value="Peptidase_M8"/>
    <property type="match status" value="1"/>
</dbReference>
<feature type="compositionally biased region" description="Basic and acidic residues" evidence="20">
    <location>
        <begin position="262"/>
        <end position="271"/>
    </location>
</feature>
<keyword evidence="19" id="KW-0347">Helicase</keyword>
<comment type="similarity">
    <text evidence="5">Belongs to the helicase family. PIF1 subfamily.</text>
</comment>
<feature type="binding site" evidence="18">
    <location>
        <position position="737"/>
    </location>
    <ligand>
        <name>Zn(2+)</name>
        <dbReference type="ChEBI" id="CHEBI:29105"/>
        <note>catalytic</note>
    </ligand>
</feature>
<feature type="compositionally biased region" description="Low complexity" evidence="20">
    <location>
        <begin position="316"/>
        <end position="343"/>
    </location>
</feature>
<feature type="compositionally biased region" description="Polar residues" evidence="20">
    <location>
        <begin position="206"/>
        <end position="219"/>
    </location>
</feature>
<comment type="function">
    <text evidence="2">Has an integral role during the infection of macrophages in the mammalian host.</text>
</comment>
<evidence type="ECO:0000256" key="16">
    <source>
        <dbReference type="ARBA" id="ARBA00023180"/>
    </source>
</evidence>
<keyword evidence="8" id="KW-0732">Signal</keyword>
<dbReference type="GO" id="GO:0016020">
    <property type="term" value="C:membrane"/>
    <property type="evidence" value="ECO:0007669"/>
    <property type="project" value="UniProtKB-SubCell"/>
</dbReference>
<dbReference type="EC" id="5.6.2.3" evidence="19"/>
<gene>
    <name evidence="22" type="ORF">CGC21_23665</name>
</gene>
<feature type="domain" description="DNA helicase Pif1-like DEAD-box helicase" evidence="21">
    <location>
        <begin position="347"/>
        <end position="454"/>
    </location>
</feature>
<dbReference type="AlphaFoldDB" id="A0A504XCF9"/>
<dbReference type="GO" id="GO:0043139">
    <property type="term" value="F:5'-3' DNA helicase activity"/>
    <property type="evidence" value="ECO:0007669"/>
    <property type="project" value="UniProtKB-EC"/>
</dbReference>
<dbReference type="GO" id="GO:0004222">
    <property type="term" value="F:metalloendopeptidase activity"/>
    <property type="evidence" value="ECO:0007669"/>
    <property type="project" value="InterPro"/>
</dbReference>
<keyword evidence="13" id="KW-0472">Membrane</keyword>
<evidence type="ECO:0000256" key="15">
    <source>
        <dbReference type="ARBA" id="ARBA00023157"/>
    </source>
</evidence>
<dbReference type="InterPro" id="IPR001577">
    <property type="entry name" value="Peptidase_M8"/>
</dbReference>
<evidence type="ECO:0000256" key="18">
    <source>
        <dbReference type="PIRSR" id="PIRSR601577-2"/>
    </source>
</evidence>
<comment type="similarity">
    <text evidence="4">Belongs to the peptidase M8 family.</text>
</comment>
<keyword evidence="19" id="KW-0227">DNA damage</keyword>
<sequence length="1071" mass="113030">MGPLVSAPGLLASLSVPRPAVLRQRTPAQLMRTAHPEAKYFARGGRQERQPKLHRRRAAVRGGGAAGGSLNTRAAAHAAADAEGAHSVHGVYSNVRGAARHHVTVSGTAATGARDRDAVLLRLSDSDTAQDGLRPGQAREGAVGGRTASPVGGGGVTRECTTTAVAAPKAAVSTSTLPPPRVPPTALRTAVSVVVGSGADPRDNSENLQNPRPPQTSSVMLDPTQAKAVDLAVRGFNIFVTGGAGTGKSQTLRAIVAALRSREVHESEETLRAVASAADSPQRGGSGRRAGARESDVAREEGRSVQRGFAEPSPPSRLSELSRATTSASRSSPRSSSAARAVPALSSVCATATTGLAAMQLHGVAINTFAGVGPGRGTPGQPLRTVQKNAEAAQRWRRCRVLLIDEVSMPEASLLEPLDYIAHRVRRCTNVPSGGMQVILCGVSFQLPPIAGRGGLWCWRTTSSSRPLWTRRRKRRPRACRAMSVDSSSTHRHRSVAARLVRLAAAGAAVIAAVGTAAAWAHAGAVQHRCIHDAMQARVRQSVARHHTAPGAVSAVGLSYVTLGAAPTVVRAANWGALRIAVSTEDLTDPAYHCARVGQRISTRDGRFAICTAEDILTDEKRDILVKHLIPQALQLHTERLKVRQVQDKWKVTGMGDDVCSDFKVPPAHITDGLSNTDFVMYVASVPSEGDVLAWATTCQVFSDGHPAVGVVNIPAANIASRYDQLVTRVVTHEMAHALGFSVGFFEGARILENISNVRHKDFDVPVINSSTAVAKAREQYGCDTLEYLEIEDQGGAGSAGSHIKMRNAQDELMAPAAAAGYYSALTMAIFQDLGFYQADFSKAEEMPWGRNAGCAFLSEKCMEDGITKWPAMFCNENEVTMRCPTSRLGLGKCGVTRHPDLPPYWQYFTDPSLAGISAFMDCCPVVEPYGDGSCAQRASEAGAPFKGFNVFSDAARCIDGAFRPKTSHGIIKSYAGLCANVRCDTATRTYSVQVHGGSGYANCTPGLRVELSTVSSAFEEGGYITCPPYVEVCQGNVQAAKDGGNAAAGRRGPRAAATALLVAALLAVAL</sequence>
<keyword evidence="11" id="KW-0130">Cell adhesion</keyword>
<evidence type="ECO:0000256" key="4">
    <source>
        <dbReference type="ARBA" id="ARBA00005860"/>
    </source>
</evidence>
<keyword evidence="19" id="KW-0234">DNA repair</keyword>
<dbReference type="Pfam" id="PF05970">
    <property type="entry name" value="PIF1"/>
    <property type="match status" value="1"/>
</dbReference>
<dbReference type="GO" id="GO:0046872">
    <property type="term" value="F:metal ion binding"/>
    <property type="evidence" value="ECO:0007669"/>
    <property type="project" value="UniProtKB-KW"/>
</dbReference>
<dbReference type="GO" id="GO:0016887">
    <property type="term" value="F:ATP hydrolysis activity"/>
    <property type="evidence" value="ECO:0007669"/>
    <property type="project" value="RHEA"/>
</dbReference>
<feature type="binding site" evidence="18">
    <location>
        <position position="733"/>
    </location>
    <ligand>
        <name>Zn(2+)</name>
        <dbReference type="ChEBI" id="CHEBI:29105"/>
        <note>catalytic</note>
    </ligand>
</feature>
<feature type="region of interest" description="Disordered" evidence="20">
    <location>
        <begin position="126"/>
        <end position="156"/>
    </location>
</feature>
<dbReference type="GO" id="GO:0006281">
    <property type="term" value="P:DNA repair"/>
    <property type="evidence" value="ECO:0007669"/>
    <property type="project" value="UniProtKB-KW"/>
</dbReference>
<evidence type="ECO:0000256" key="10">
    <source>
        <dbReference type="ARBA" id="ARBA00022833"/>
    </source>
</evidence>
<dbReference type="Gene3D" id="3.90.132.10">
    <property type="entry name" value="Leishmanolysin , domain 2"/>
    <property type="match status" value="1"/>
</dbReference>
<keyword evidence="10 18" id="KW-0862">Zinc</keyword>
<keyword evidence="19" id="KW-0233">DNA recombination</keyword>
<evidence type="ECO:0000256" key="6">
    <source>
        <dbReference type="ARBA" id="ARBA00022670"/>
    </source>
</evidence>
<dbReference type="InterPro" id="IPR010285">
    <property type="entry name" value="DNA_helicase_pif1-like_DEAD"/>
</dbReference>
<dbReference type="PANTHER" id="PTHR10942">
    <property type="entry name" value="LEISHMANOLYSIN-LIKE PEPTIDASE"/>
    <property type="match status" value="1"/>
</dbReference>
<dbReference type="Gene3D" id="3.40.50.300">
    <property type="entry name" value="P-loop containing nucleotide triphosphate hydrolases"/>
    <property type="match status" value="1"/>
</dbReference>
<comment type="cofactor">
    <cofactor evidence="19">
        <name>Mg(2+)</name>
        <dbReference type="ChEBI" id="CHEBI:18420"/>
    </cofactor>
</comment>
<dbReference type="Gene3D" id="2.10.55.10">
    <property type="entry name" value="Leishmanolysin domain 3"/>
    <property type="match status" value="1"/>
</dbReference>
<feature type="active site" evidence="17">
    <location>
        <position position="734"/>
    </location>
</feature>
<keyword evidence="7 18" id="KW-0479">Metal-binding</keyword>
<dbReference type="FunFam" id="3.10.170.20:FF:000005">
    <property type="entry name" value="MSP-A1 surface protease homolog"/>
    <property type="match status" value="1"/>
</dbReference>
<keyword evidence="19" id="KW-0067">ATP-binding</keyword>
<dbReference type="GO" id="GO:0000723">
    <property type="term" value="P:telomere maintenance"/>
    <property type="evidence" value="ECO:0007669"/>
    <property type="project" value="InterPro"/>
</dbReference>
<evidence type="ECO:0000256" key="7">
    <source>
        <dbReference type="ARBA" id="ARBA00022723"/>
    </source>
</evidence>
<dbReference type="PANTHER" id="PTHR10942:SF0">
    <property type="entry name" value="LEISHMANOLYSIN-LIKE PEPTIDASE"/>
    <property type="match status" value="1"/>
</dbReference>
<dbReference type="VEuPathDB" id="TriTrypDB:LdCL_100011600"/>
<comment type="caution">
    <text evidence="22">The sequence shown here is derived from an EMBL/GenBank/DDBJ whole genome shotgun (WGS) entry which is preliminary data.</text>
</comment>
<dbReference type="GO" id="GO:0006508">
    <property type="term" value="P:proteolysis"/>
    <property type="evidence" value="ECO:0007669"/>
    <property type="project" value="UniProtKB-KW"/>
</dbReference>
<dbReference type="SUPFAM" id="SSF52540">
    <property type="entry name" value="P-loop containing nucleoside triphosphate hydrolases"/>
    <property type="match status" value="1"/>
</dbReference>
<dbReference type="Gene3D" id="3.10.170.20">
    <property type="match status" value="1"/>
</dbReference>
<organism evidence="22 23">
    <name type="scientific">Leishmania donovani</name>
    <dbReference type="NCBI Taxonomy" id="5661"/>
    <lineage>
        <taxon>Eukaryota</taxon>
        <taxon>Discoba</taxon>
        <taxon>Euglenozoa</taxon>
        <taxon>Kinetoplastea</taxon>
        <taxon>Metakinetoplastina</taxon>
        <taxon>Trypanosomatida</taxon>
        <taxon>Trypanosomatidae</taxon>
        <taxon>Leishmaniinae</taxon>
        <taxon>Leishmania</taxon>
    </lineage>
</organism>
<feature type="compositionally biased region" description="Basic and acidic residues" evidence="20">
    <location>
        <begin position="291"/>
        <end position="304"/>
    </location>
</feature>
<comment type="catalytic activity">
    <reaction evidence="1">
        <text>Preference for hydrophobic residues at P1 and P1' and basic residues at P2' and P3'. A model nonapeptide is cleaved at -Ala-Tyr-|-Leu-Lys-Lys-.</text>
        <dbReference type="EC" id="3.4.24.36"/>
    </reaction>
</comment>
<keyword evidence="14" id="KW-0865">Zymogen</keyword>
<feature type="binding site" evidence="18">
    <location>
        <position position="803"/>
    </location>
    <ligand>
        <name>Zn(2+)</name>
        <dbReference type="ChEBI" id="CHEBI:29105"/>
        <note>catalytic</note>
    </ligand>
</feature>
<evidence type="ECO:0000256" key="11">
    <source>
        <dbReference type="ARBA" id="ARBA00022889"/>
    </source>
</evidence>
<dbReference type="FunFam" id="3.90.132.10:FF:000001">
    <property type="entry name" value="leishmanolysin-like peptidase isoform X2"/>
    <property type="match status" value="1"/>
</dbReference>
<proteinExistence type="inferred from homology"/>
<reference evidence="23" key="1">
    <citation type="submission" date="2019-02" db="EMBL/GenBank/DDBJ databases">
        <title>FDA dAtabase for Regulatory Grade micrObial Sequences (FDA-ARGOS): Supporting development and validation of Infectious Disease Dx tests.</title>
        <authorList>
            <person name="Duncan R."/>
            <person name="Fisher C."/>
            <person name="Tallon L."/>
            <person name="Sadzewicz L."/>
            <person name="Sengamalay N."/>
            <person name="Ott S."/>
            <person name="Godinez A."/>
            <person name="Nagaraj S."/>
            <person name="Vavikolanu K."/>
            <person name="Nadendla S."/>
            <person name="Aluvathingal J."/>
            <person name="Sichtig H."/>
        </authorList>
    </citation>
    <scope>NUCLEOTIDE SEQUENCE [LARGE SCALE GENOMIC DNA]</scope>
    <source>
        <strain evidence="23">FDAARGOS_361</strain>
    </source>
</reference>
<evidence type="ECO:0000256" key="9">
    <source>
        <dbReference type="ARBA" id="ARBA00022801"/>
    </source>
</evidence>
<evidence type="ECO:0000256" key="3">
    <source>
        <dbReference type="ARBA" id="ARBA00004370"/>
    </source>
</evidence>
<dbReference type="PRINTS" id="PR00782">
    <property type="entry name" value="LSHMANOLYSIN"/>
</dbReference>
<evidence type="ECO:0000256" key="14">
    <source>
        <dbReference type="ARBA" id="ARBA00023145"/>
    </source>
</evidence>
<dbReference type="SUPFAM" id="SSF55486">
    <property type="entry name" value="Metalloproteases ('zincins'), catalytic domain"/>
    <property type="match status" value="1"/>
</dbReference>
<dbReference type="EMBL" id="RHLC01000036">
    <property type="protein sequence ID" value="TPP46626.1"/>
    <property type="molecule type" value="Genomic_DNA"/>
</dbReference>
<name>A0A504XCF9_LEIDO</name>
<evidence type="ECO:0000256" key="20">
    <source>
        <dbReference type="SAM" id="MobiDB-lite"/>
    </source>
</evidence>
<evidence type="ECO:0000313" key="22">
    <source>
        <dbReference type="EMBL" id="TPP46626.1"/>
    </source>
</evidence>
<keyword evidence="15" id="KW-1015">Disulfide bond</keyword>
<dbReference type="Proteomes" id="UP000318447">
    <property type="component" value="Unassembled WGS sequence"/>
</dbReference>
<dbReference type="GO" id="GO:0005524">
    <property type="term" value="F:ATP binding"/>
    <property type="evidence" value="ECO:0007669"/>
    <property type="project" value="UniProtKB-KW"/>
</dbReference>
<dbReference type="VEuPathDB" id="TriTrypDB:LDHU3_10.0760"/>
<dbReference type="InterPro" id="IPR027417">
    <property type="entry name" value="P-loop_NTPase"/>
</dbReference>
<dbReference type="GO" id="GO:0006310">
    <property type="term" value="P:DNA recombination"/>
    <property type="evidence" value="ECO:0007669"/>
    <property type="project" value="UniProtKB-KW"/>
</dbReference>
<evidence type="ECO:0000256" key="2">
    <source>
        <dbReference type="ARBA" id="ARBA00003364"/>
    </source>
</evidence>
<evidence type="ECO:0000256" key="12">
    <source>
        <dbReference type="ARBA" id="ARBA00023049"/>
    </source>
</evidence>
<keyword evidence="16" id="KW-0325">Glycoprotein</keyword>
<comment type="catalytic activity">
    <reaction evidence="19">
        <text>ATP + H2O = ADP + phosphate + H(+)</text>
        <dbReference type="Rhea" id="RHEA:13065"/>
        <dbReference type="ChEBI" id="CHEBI:15377"/>
        <dbReference type="ChEBI" id="CHEBI:15378"/>
        <dbReference type="ChEBI" id="CHEBI:30616"/>
        <dbReference type="ChEBI" id="CHEBI:43474"/>
        <dbReference type="ChEBI" id="CHEBI:456216"/>
        <dbReference type="EC" id="5.6.2.3"/>
    </reaction>
</comment>
<feature type="region of interest" description="Disordered" evidence="20">
    <location>
        <begin position="262"/>
        <end position="343"/>
    </location>
</feature>
<keyword evidence="6" id="KW-0645">Protease</keyword>
<evidence type="ECO:0000256" key="13">
    <source>
        <dbReference type="ARBA" id="ARBA00023136"/>
    </source>
</evidence>
<protein>
    <recommendedName>
        <fullName evidence="19">ATP-dependent DNA helicase</fullName>
        <ecNumber evidence="19">5.6.2.3</ecNumber>
    </recommendedName>
</protein>
<evidence type="ECO:0000259" key="21">
    <source>
        <dbReference type="Pfam" id="PF05970"/>
    </source>
</evidence>
<dbReference type="GO" id="GO:0005737">
    <property type="term" value="C:cytoplasm"/>
    <property type="evidence" value="ECO:0007669"/>
    <property type="project" value="TreeGrafter"/>
</dbReference>
<evidence type="ECO:0000256" key="8">
    <source>
        <dbReference type="ARBA" id="ARBA00022729"/>
    </source>
</evidence>
<comment type="subcellular location">
    <subcellularLocation>
        <location evidence="3">Membrane</location>
    </subcellularLocation>
</comment>
<evidence type="ECO:0000256" key="17">
    <source>
        <dbReference type="PIRSR" id="PIRSR601577-1"/>
    </source>
</evidence>
<evidence type="ECO:0000256" key="19">
    <source>
        <dbReference type="RuleBase" id="RU363044"/>
    </source>
</evidence>